<feature type="region of interest" description="Disordered" evidence="1">
    <location>
        <begin position="127"/>
        <end position="156"/>
    </location>
</feature>
<gene>
    <name evidence="3" type="ORF">K470DRAFT_152411</name>
</gene>
<keyword evidence="2" id="KW-1133">Transmembrane helix</keyword>
<dbReference type="AlphaFoldDB" id="A0A6A7BT15"/>
<sequence length="193" mass="21902">MRLGQEELRRQVAATAQLQKIRRPEKTNLRLVSFTGLIGLMAANLISTQGFNRHFSSGQNTCRAYHLALANSPWEQRELRAHSLRDLVVVPNSSPALFHHRAIRLALFQEITAFWLIYYPPKGPNRLTPGRNEEARKRLAKVPGSGYEEEGQGEKKGKTIKAKELAAVLARSRRPAYIYDVLVWAVQYLGRSI</sequence>
<accession>A0A6A7BT15</accession>
<name>A0A6A7BT15_9PEZI</name>
<dbReference type="EMBL" id="MU006025">
    <property type="protein sequence ID" value="KAF2857855.1"/>
    <property type="molecule type" value="Genomic_DNA"/>
</dbReference>
<organism evidence="3 4">
    <name type="scientific">Piedraia hortae CBS 480.64</name>
    <dbReference type="NCBI Taxonomy" id="1314780"/>
    <lineage>
        <taxon>Eukaryota</taxon>
        <taxon>Fungi</taxon>
        <taxon>Dikarya</taxon>
        <taxon>Ascomycota</taxon>
        <taxon>Pezizomycotina</taxon>
        <taxon>Dothideomycetes</taxon>
        <taxon>Dothideomycetidae</taxon>
        <taxon>Capnodiales</taxon>
        <taxon>Piedraiaceae</taxon>
        <taxon>Piedraia</taxon>
    </lineage>
</organism>
<evidence type="ECO:0000313" key="3">
    <source>
        <dbReference type="EMBL" id="KAF2857855.1"/>
    </source>
</evidence>
<evidence type="ECO:0000256" key="2">
    <source>
        <dbReference type="SAM" id="Phobius"/>
    </source>
</evidence>
<evidence type="ECO:0000256" key="1">
    <source>
        <dbReference type="SAM" id="MobiDB-lite"/>
    </source>
</evidence>
<evidence type="ECO:0000313" key="4">
    <source>
        <dbReference type="Proteomes" id="UP000799421"/>
    </source>
</evidence>
<proteinExistence type="predicted"/>
<reference evidence="3" key="1">
    <citation type="journal article" date="2020" name="Stud. Mycol.">
        <title>101 Dothideomycetes genomes: a test case for predicting lifestyles and emergence of pathogens.</title>
        <authorList>
            <person name="Haridas S."/>
            <person name="Albert R."/>
            <person name="Binder M."/>
            <person name="Bloem J."/>
            <person name="Labutti K."/>
            <person name="Salamov A."/>
            <person name="Andreopoulos B."/>
            <person name="Baker S."/>
            <person name="Barry K."/>
            <person name="Bills G."/>
            <person name="Bluhm B."/>
            <person name="Cannon C."/>
            <person name="Castanera R."/>
            <person name="Culley D."/>
            <person name="Daum C."/>
            <person name="Ezra D."/>
            <person name="Gonzalez J."/>
            <person name="Henrissat B."/>
            <person name="Kuo A."/>
            <person name="Liang C."/>
            <person name="Lipzen A."/>
            <person name="Lutzoni F."/>
            <person name="Magnuson J."/>
            <person name="Mondo S."/>
            <person name="Nolan M."/>
            <person name="Ohm R."/>
            <person name="Pangilinan J."/>
            <person name="Park H.-J."/>
            <person name="Ramirez L."/>
            <person name="Alfaro M."/>
            <person name="Sun H."/>
            <person name="Tritt A."/>
            <person name="Yoshinaga Y."/>
            <person name="Zwiers L.-H."/>
            <person name="Turgeon B."/>
            <person name="Goodwin S."/>
            <person name="Spatafora J."/>
            <person name="Crous P."/>
            <person name="Grigoriev I."/>
        </authorList>
    </citation>
    <scope>NUCLEOTIDE SEQUENCE</scope>
    <source>
        <strain evidence="3">CBS 480.64</strain>
    </source>
</reference>
<feature type="transmembrane region" description="Helical" evidence="2">
    <location>
        <begin position="29"/>
        <end position="47"/>
    </location>
</feature>
<keyword evidence="2" id="KW-0812">Transmembrane</keyword>
<dbReference type="Proteomes" id="UP000799421">
    <property type="component" value="Unassembled WGS sequence"/>
</dbReference>
<protein>
    <submittedName>
        <fullName evidence="3">Uncharacterized protein</fullName>
    </submittedName>
</protein>
<keyword evidence="2" id="KW-0472">Membrane</keyword>
<keyword evidence="4" id="KW-1185">Reference proteome</keyword>